<dbReference type="Gene3D" id="3.30.420.10">
    <property type="entry name" value="Ribonuclease H-like superfamily/Ribonuclease H"/>
    <property type="match status" value="1"/>
</dbReference>
<dbReference type="InterPro" id="IPR043502">
    <property type="entry name" value="DNA/RNA_pol_sf"/>
</dbReference>
<dbReference type="Gene3D" id="1.10.340.70">
    <property type="match status" value="1"/>
</dbReference>
<dbReference type="Gene3D" id="3.10.10.10">
    <property type="entry name" value="HIV Type 1 Reverse Transcriptase, subunit A, domain 1"/>
    <property type="match status" value="1"/>
</dbReference>
<evidence type="ECO:0000259" key="1">
    <source>
        <dbReference type="PROSITE" id="PS50994"/>
    </source>
</evidence>
<dbReference type="InterPro" id="IPR036397">
    <property type="entry name" value="RNaseH_sf"/>
</dbReference>
<dbReference type="CDD" id="cd01647">
    <property type="entry name" value="RT_LTR"/>
    <property type="match status" value="1"/>
</dbReference>
<dbReference type="PROSITE" id="PS50994">
    <property type="entry name" value="INTEGRASE"/>
    <property type="match status" value="1"/>
</dbReference>
<dbReference type="Pfam" id="PF00078">
    <property type="entry name" value="RVT_1"/>
    <property type="match status" value="1"/>
</dbReference>
<gene>
    <name evidence="2" type="ORF">Tco_1111271</name>
</gene>
<evidence type="ECO:0000313" key="2">
    <source>
        <dbReference type="EMBL" id="GJU00933.1"/>
    </source>
</evidence>
<feature type="domain" description="Integrase catalytic" evidence="1">
    <location>
        <begin position="682"/>
        <end position="805"/>
    </location>
</feature>
<protein>
    <submittedName>
        <fullName evidence="2">Mitochondrial protein</fullName>
    </submittedName>
</protein>
<reference evidence="2" key="1">
    <citation type="journal article" date="2022" name="Int. J. Mol. Sci.">
        <title>Draft Genome of Tanacetum Coccineum: Genomic Comparison of Closely Related Tanacetum-Family Plants.</title>
        <authorList>
            <person name="Yamashiro T."/>
            <person name="Shiraishi A."/>
            <person name="Nakayama K."/>
            <person name="Satake H."/>
        </authorList>
    </citation>
    <scope>NUCLEOTIDE SEQUENCE</scope>
</reference>
<dbReference type="PANTHER" id="PTHR37984">
    <property type="entry name" value="PROTEIN CBG26694"/>
    <property type="match status" value="1"/>
</dbReference>
<dbReference type="SUPFAM" id="SSF56672">
    <property type="entry name" value="DNA/RNA polymerases"/>
    <property type="match status" value="1"/>
</dbReference>
<organism evidence="2 3">
    <name type="scientific">Tanacetum coccineum</name>
    <dbReference type="NCBI Taxonomy" id="301880"/>
    <lineage>
        <taxon>Eukaryota</taxon>
        <taxon>Viridiplantae</taxon>
        <taxon>Streptophyta</taxon>
        <taxon>Embryophyta</taxon>
        <taxon>Tracheophyta</taxon>
        <taxon>Spermatophyta</taxon>
        <taxon>Magnoliopsida</taxon>
        <taxon>eudicotyledons</taxon>
        <taxon>Gunneridae</taxon>
        <taxon>Pentapetalae</taxon>
        <taxon>asterids</taxon>
        <taxon>campanulids</taxon>
        <taxon>Asterales</taxon>
        <taxon>Asteraceae</taxon>
        <taxon>Asteroideae</taxon>
        <taxon>Anthemideae</taxon>
        <taxon>Anthemidinae</taxon>
        <taxon>Tanacetum</taxon>
    </lineage>
</organism>
<dbReference type="InterPro" id="IPR043128">
    <property type="entry name" value="Rev_trsase/Diguanyl_cyclase"/>
</dbReference>
<dbReference type="InterPro" id="IPR000477">
    <property type="entry name" value="RT_dom"/>
</dbReference>
<proteinExistence type="predicted"/>
<dbReference type="Proteomes" id="UP001151760">
    <property type="component" value="Unassembled WGS sequence"/>
</dbReference>
<evidence type="ECO:0000313" key="3">
    <source>
        <dbReference type="Proteomes" id="UP001151760"/>
    </source>
</evidence>
<dbReference type="InterPro" id="IPR001584">
    <property type="entry name" value="Integrase_cat-core"/>
</dbReference>
<accession>A0ABQ5INA6</accession>
<comment type="caution">
    <text evidence="2">The sequence shown here is derived from an EMBL/GenBank/DDBJ whole genome shotgun (WGS) entry which is preliminary data.</text>
</comment>
<dbReference type="Gene3D" id="3.30.70.270">
    <property type="match status" value="2"/>
</dbReference>
<sequence length="878" mass="100551">MGAVQERRPSIHLARKEERTPGGQYINLSETLRCCPTLKDSLVPSYSKFDESNANVLEIFYTSAGNPVKEILLKLNLPDHRIRKDGGEDAILQRFRLAYDDPLAEIKKLKQTGSVQQYINAYERLLCRVELQDQQSMSFFIAGLQSEIKLVVRMFKPKSLAELYRLCKLQESQINVTKQKGKMPLLPTPRCNTYNPNAISSPKLLALPAPNANRRNNTSTSTRILLEMIVNNEEQNVGQEIKECLGEEIVWEKEPLNEEIVSPHISLNALNGIYNYQPMRVNGWVDLKMSFRYNGKQMILKGTNKSVMMLINAKQAAKIQYNQMSLCVYPSALLHMVPPTQKDKIKVMVKGLLDARVIRHSQKMEVGLIDELHGSVIFSKLDLRSGYHQIRMFEEDIAKTTFKTHKGHYKFLVMPFGLTNTPSTFQALMNEVFRQFLRRFTLADHVEYLGHIITSQGVATYLTKIKAMQAWPTPKTLKQLRGSLGLFGYYMRSIRDYAIISQPLTTLLKMNTFKWEEKVQDAFKELKNAMIRALVLQMPDIKATFMVETNASRFSTHAQLKWLPKLIGFDYEIVYKTGCENVTSDALSRLPNTSELLQINMVSLSADLYQRIAKGWEKDDKLQNIISKLQHDGGHSGVHGTSKRISAQVYWKKMKKEVKQWIRTYVVCQRFKTELVQSPGLLQPLPIPERVWTYISMDFIDGLPMSKGKSFLLVVVDRLSKYGHFIPLTHPYSALTMAQAFLDNVYKLHGLPKVIVSDRDTVFLSRFWTELFKMLQVLYGQPPPAHVTYTASDSANESVDRLMAKRGNAAAVYVLIEWSNESVNDATWELYDDIAAIFLHFNLNAYMMLVYYFRCAVVIVKDLLDLGSVIWIGSLRVL</sequence>
<dbReference type="InterPro" id="IPR041588">
    <property type="entry name" value="Integrase_H2C2"/>
</dbReference>
<dbReference type="PANTHER" id="PTHR37984:SF5">
    <property type="entry name" value="PROTEIN NYNRIN-LIKE"/>
    <property type="match status" value="1"/>
</dbReference>
<dbReference type="Pfam" id="PF17921">
    <property type="entry name" value="Integrase_H2C2"/>
    <property type="match status" value="1"/>
</dbReference>
<name>A0ABQ5INA6_9ASTR</name>
<dbReference type="EMBL" id="BQNB010020913">
    <property type="protein sequence ID" value="GJU00933.1"/>
    <property type="molecule type" value="Genomic_DNA"/>
</dbReference>
<dbReference type="SUPFAM" id="SSF53098">
    <property type="entry name" value="Ribonuclease H-like"/>
    <property type="match status" value="1"/>
</dbReference>
<reference evidence="2" key="2">
    <citation type="submission" date="2022-01" db="EMBL/GenBank/DDBJ databases">
        <authorList>
            <person name="Yamashiro T."/>
            <person name="Shiraishi A."/>
            <person name="Satake H."/>
            <person name="Nakayama K."/>
        </authorList>
    </citation>
    <scope>NUCLEOTIDE SEQUENCE</scope>
</reference>
<keyword evidence="3" id="KW-1185">Reference proteome</keyword>
<dbReference type="InterPro" id="IPR012337">
    <property type="entry name" value="RNaseH-like_sf"/>
</dbReference>
<dbReference type="InterPro" id="IPR050951">
    <property type="entry name" value="Retrovirus_Pol_polyprotein"/>
</dbReference>